<dbReference type="InterPro" id="IPR005116">
    <property type="entry name" value="Transp-assoc_OB_typ1"/>
</dbReference>
<keyword evidence="6" id="KW-1185">Reference proteome</keyword>
<feature type="domain" description="ABC transporter" evidence="4">
    <location>
        <begin position="1"/>
        <end position="234"/>
    </location>
</feature>
<dbReference type="PANTHER" id="PTHR42781:SF4">
    <property type="entry name" value="SPERMIDINE_PUTRESCINE IMPORT ATP-BINDING PROTEIN POTA"/>
    <property type="match status" value="1"/>
</dbReference>
<dbReference type="EMBL" id="FPJE01000018">
    <property type="protein sequence ID" value="SFW66713.1"/>
    <property type="molecule type" value="Genomic_DNA"/>
</dbReference>
<dbReference type="GO" id="GO:0016887">
    <property type="term" value="F:ATP hydrolysis activity"/>
    <property type="evidence" value="ECO:0007669"/>
    <property type="project" value="InterPro"/>
</dbReference>
<dbReference type="SUPFAM" id="SSF52540">
    <property type="entry name" value="P-loop containing nucleoside triphosphate hydrolases"/>
    <property type="match status" value="1"/>
</dbReference>
<reference evidence="5 6" key="1">
    <citation type="submission" date="2016-11" db="EMBL/GenBank/DDBJ databases">
        <authorList>
            <person name="Jaros S."/>
            <person name="Januszkiewicz K."/>
            <person name="Wedrychowicz H."/>
        </authorList>
    </citation>
    <scope>NUCLEOTIDE SEQUENCE [LARGE SCALE GENOMIC DNA]</scope>
    <source>
        <strain evidence="5 6">CGMCC 1.12145</strain>
    </source>
</reference>
<proteinExistence type="predicted"/>
<keyword evidence="2" id="KW-0547">Nucleotide-binding</keyword>
<evidence type="ECO:0000313" key="6">
    <source>
        <dbReference type="Proteomes" id="UP000182248"/>
    </source>
</evidence>
<dbReference type="AlphaFoldDB" id="A0A1K1R473"/>
<dbReference type="SUPFAM" id="SSF50331">
    <property type="entry name" value="MOP-like"/>
    <property type="match status" value="1"/>
</dbReference>
<dbReference type="PANTHER" id="PTHR42781">
    <property type="entry name" value="SPERMIDINE/PUTRESCINE IMPORT ATP-BINDING PROTEIN POTA"/>
    <property type="match status" value="1"/>
</dbReference>
<keyword evidence="1" id="KW-0813">Transport</keyword>
<sequence length="290" mass="32505">MIDIRIRKNLQSAQGRMDLHLDMSLAAGQFVTLFGASGAGKTSTLRMLCGLMTPDAGHITTTQKTWFDHRRHINLPPQQRNIGYVSQDYALFPNMTVRKNLEFALDKKQSGTIVDELIDIVELGELQYRKPGMLSGGQQQRVALARALVRKPDLLLLDEPLSALDREMREKLQQYILDVHRKYQLTTLLISHDVGEIMKLSDRLYEIQDGRIVREGTPADIFGLGKSSARFRFTGEVTGVQKADIVYIVTLRIGHDQVKIIADPSEAADLQPGDKVAVASKAFNPVIRKI</sequence>
<dbReference type="Proteomes" id="UP000182248">
    <property type="component" value="Unassembled WGS sequence"/>
</dbReference>
<dbReference type="SMART" id="SM00382">
    <property type="entry name" value="AAA"/>
    <property type="match status" value="1"/>
</dbReference>
<evidence type="ECO:0000256" key="2">
    <source>
        <dbReference type="ARBA" id="ARBA00022741"/>
    </source>
</evidence>
<evidence type="ECO:0000259" key="4">
    <source>
        <dbReference type="PROSITE" id="PS50893"/>
    </source>
</evidence>
<dbReference type="OrthoDB" id="9802264at2"/>
<evidence type="ECO:0000313" key="5">
    <source>
        <dbReference type="EMBL" id="SFW66713.1"/>
    </source>
</evidence>
<dbReference type="Gene3D" id="3.40.50.300">
    <property type="entry name" value="P-loop containing nucleotide triphosphate hydrolases"/>
    <property type="match status" value="1"/>
</dbReference>
<organism evidence="5 6">
    <name type="scientific">Sinomicrobium oceani</name>
    <dbReference type="NCBI Taxonomy" id="1150368"/>
    <lineage>
        <taxon>Bacteria</taxon>
        <taxon>Pseudomonadati</taxon>
        <taxon>Bacteroidota</taxon>
        <taxon>Flavobacteriia</taxon>
        <taxon>Flavobacteriales</taxon>
        <taxon>Flavobacteriaceae</taxon>
        <taxon>Sinomicrobium</taxon>
    </lineage>
</organism>
<dbReference type="PROSITE" id="PS50893">
    <property type="entry name" value="ABC_TRANSPORTER_2"/>
    <property type="match status" value="1"/>
</dbReference>
<dbReference type="InterPro" id="IPR017871">
    <property type="entry name" value="ABC_transporter-like_CS"/>
</dbReference>
<dbReference type="InterPro" id="IPR050093">
    <property type="entry name" value="ABC_SmlMolc_Importer"/>
</dbReference>
<evidence type="ECO:0000256" key="3">
    <source>
        <dbReference type="ARBA" id="ARBA00022840"/>
    </source>
</evidence>
<accession>A0A1K1R473</accession>
<dbReference type="InterPro" id="IPR003593">
    <property type="entry name" value="AAA+_ATPase"/>
</dbReference>
<name>A0A1K1R473_9FLAO</name>
<dbReference type="GO" id="GO:0005524">
    <property type="term" value="F:ATP binding"/>
    <property type="evidence" value="ECO:0007669"/>
    <property type="project" value="UniProtKB-KW"/>
</dbReference>
<keyword evidence="3 5" id="KW-0067">ATP-binding</keyword>
<dbReference type="STRING" id="1150368.SAMN02927921_03152"/>
<dbReference type="RefSeq" id="WP_072318341.1">
    <property type="nucleotide sequence ID" value="NZ_FPJE01000018.1"/>
</dbReference>
<protein>
    <submittedName>
        <fullName evidence="5">Molybdate transport system ATP-binding protein</fullName>
    </submittedName>
</protein>
<dbReference type="PROSITE" id="PS00211">
    <property type="entry name" value="ABC_TRANSPORTER_1"/>
    <property type="match status" value="1"/>
</dbReference>
<dbReference type="Pfam" id="PF00005">
    <property type="entry name" value="ABC_tran"/>
    <property type="match status" value="1"/>
</dbReference>
<dbReference type="InterPro" id="IPR027417">
    <property type="entry name" value="P-loop_NTPase"/>
</dbReference>
<dbReference type="Pfam" id="PF03459">
    <property type="entry name" value="TOBE"/>
    <property type="match status" value="1"/>
</dbReference>
<evidence type="ECO:0000256" key="1">
    <source>
        <dbReference type="ARBA" id="ARBA00022448"/>
    </source>
</evidence>
<gene>
    <name evidence="5" type="ORF">SAMN02927921_03152</name>
</gene>
<dbReference type="InterPro" id="IPR003439">
    <property type="entry name" value="ABC_transporter-like_ATP-bd"/>
</dbReference>
<dbReference type="InterPro" id="IPR008995">
    <property type="entry name" value="Mo/tungstate-bd_C_term_dom"/>
</dbReference>